<keyword evidence="2" id="KW-1185">Reference proteome</keyword>
<accession>A0A9Q3I6K4</accession>
<organism evidence="1 2">
    <name type="scientific">Austropuccinia psidii MF-1</name>
    <dbReference type="NCBI Taxonomy" id="1389203"/>
    <lineage>
        <taxon>Eukaryota</taxon>
        <taxon>Fungi</taxon>
        <taxon>Dikarya</taxon>
        <taxon>Basidiomycota</taxon>
        <taxon>Pucciniomycotina</taxon>
        <taxon>Pucciniomycetes</taxon>
        <taxon>Pucciniales</taxon>
        <taxon>Sphaerophragmiaceae</taxon>
        <taxon>Austropuccinia</taxon>
    </lineage>
</organism>
<proteinExistence type="predicted"/>
<protein>
    <submittedName>
        <fullName evidence="1">Uncharacterized protein</fullName>
    </submittedName>
</protein>
<reference evidence="1" key="1">
    <citation type="submission" date="2021-03" db="EMBL/GenBank/DDBJ databases">
        <title>Draft genome sequence of rust myrtle Austropuccinia psidii MF-1, a brazilian biotype.</title>
        <authorList>
            <person name="Quecine M.C."/>
            <person name="Pachon D.M.R."/>
            <person name="Bonatelli M.L."/>
            <person name="Correr F.H."/>
            <person name="Franceschini L.M."/>
            <person name="Leite T.F."/>
            <person name="Margarido G.R.A."/>
            <person name="Almeida C.A."/>
            <person name="Ferrarezi J.A."/>
            <person name="Labate C.A."/>
        </authorList>
    </citation>
    <scope>NUCLEOTIDE SEQUENCE</scope>
    <source>
        <strain evidence="1">MF-1</strain>
    </source>
</reference>
<comment type="caution">
    <text evidence="1">The sequence shown here is derived from an EMBL/GenBank/DDBJ whole genome shotgun (WGS) entry which is preliminary data.</text>
</comment>
<evidence type="ECO:0000313" key="1">
    <source>
        <dbReference type="EMBL" id="MBW0531776.1"/>
    </source>
</evidence>
<dbReference type="AlphaFoldDB" id="A0A9Q3I6K4"/>
<sequence>MLTEIRQKLGEYFKLKWAEGCESIIGVDIVAVDRGFDLSQSCLIQYIINTTWDGTPATKTPLPAKCNLTTLSKNERVEQQKEFIGAVGALSYVAVGT</sequence>
<dbReference type="Proteomes" id="UP000765509">
    <property type="component" value="Unassembled WGS sequence"/>
</dbReference>
<dbReference type="EMBL" id="AVOT02037128">
    <property type="protein sequence ID" value="MBW0531776.1"/>
    <property type="molecule type" value="Genomic_DNA"/>
</dbReference>
<gene>
    <name evidence="1" type="ORF">O181_071491</name>
</gene>
<name>A0A9Q3I6K4_9BASI</name>
<evidence type="ECO:0000313" key="2">
    <source>
        <dbReference type="Proteomes" id="UP000765509"/>
    </source>
</evidence>